<reference evidence="10" key="1">
    <citation type="submission" date="2023-10" db="EMBL/GenBank/DDBJ databases">
        <title>Chromosome-level genome of the transformable northern wattle, Acacia crassicarpa.</title>
        <authorList>
            <person name="Massaro I."/>
            <person name="Sinha N.R."/>
            <person name="Poethig S."/>
            <person name="Leichty A.R."/>
        </authorList>
    </citation>
    <scope>NUCLEOTIDE SEQUENCE</scope>
    <source>
        <strain evidence="10">Acra3RX</strain>
        <tissue evidence="10">Leaf</tissue>
    </source>
</reference>
<organism evidence="10 11">
    <name type="scientific">Acacia crassicarpa</name>
    <name type="common">northern wattle</name>
    <dbReference type="NCBI Taxonomy" id="499986"/>
    <lineage>
        <taxon>Eukaryota</taxon>
        <taxon>Viridiplantae</taxon>
        <taxon>Streptophyta</taxon>
        <taxon>Embryophyta</taxon>
        <taxon>Tracheophyta</taxon>
        <taxon>Spermatophyta</taxon>
        <taxon>Magnoliopsida</taxon>
        <taxon>eudicotyledons</taxon>
        <taxon>Gunneridae</taxon>
        <taxon>Pentapetalae</taxon>
        <taxon>rosids</taxon>
        <taxon>fabids</taxon>
        <taxon>Fabales</taxon>
        <taxon>Fabaceae</taxon>
        <taxon>Caesalpinioideae</taxon>
        <taxon>mimosoid clade</taxon>
        <taxon>Acacieae</taxon>
        <taxon>Acacia</taxon>
    </lineage>
</organism>
<dbReference type="PROSITE" id="PS50404">
    <property type="entry name" value="GST_NTER"/>
    <property type="match status" value="1"/>
</dbReference>
<dbReference type="PANTHER" id="PTHR43900:SF47">
    <property type="entry name" value="GLUTATHIONE S-TRANSFERASE F6-RELATED"/>
    <property type="match status" value="1"/>
</dbReference>
<dbReference type="SUPFAM" id="SSF47616">
    <property type="entry name" value="GST C-terminal domain-like"/>
    <property type="match status" value="1"/>
</dbReference>
<gene>
    <name evidence="10" type="ORF">QN277_021641</name>
</gene>
<dbReference type="InterPro" id="IPR004045">
    <property type="entry name" value="Glutathione_S-Trfase_N"/>
</dbReference>
<dbReference type="PANTHER" id="PTHR43900">
    <property type="entry name" value="GLUTATHIONE S-TRANSFERASE RHO"/>
    <property type="match status" value="1"/>
</dbReference>
<feature type="domain" description="GST C-terminal" evidence="9">
    <location>
        <begin position="90"/>
        <end position="215"/>
    </location>
</feature>
<keyword evidence="5" id="KW-0216">Detoxification</keyword>
<dbReference type="SFLD" id="SFLDG00358">
    <property type="entry name" value="Main_(cytGST)"/>
    <property type="match status" value="1"/>
</dbReference>
<dbReference type="SFLD" id="SFLDG01154">
    <property type="entry name" value="Main.5:_Phi-like"/>
    <property type="match status" value="1"/>
</dbReference>
<dbReference type="GO" id="GO:0005829">
    <property type="term" value="C:cytosol"/>
    <property type="evidence" value="ECO:0007669"/>
    <property type="project" value="UniProtKB-SubCell"/>
</dbReference>
<dbReference type="PROSITE" id="PS50405">
    <property type="entry name" value="GST_CTER"/>
    <property type="match status" value="1"/>
</dbReference>
<evidence type="ECO:0000313" key="10">
    <source>
        <dbReference type="EMBL" id="KAK4273193.1"/>
    </source>
</evidence>
<dbReference type="Pfam" id="PF02798">
    <property type="entry name" value="GST_N"/>
    <property type="match status" value="1"/>
</dbReference>
<dbReference type="InterPro" id="IPR004046">
    <property type="entry name" value="GST_C"/>
</dbReference>
<evidence type="ECO:0000259" key="9">
    <source>
        <dbReference type="PROSITE" id="PS50405"/>
    </source>
</evidence>
<dbReference type="Pfam" id="PF00043">
    <property type="entry name" value="GST_C"/>
    <property type="match status" value="1"/>
</dbReference>
<evidence type="ECO:0000256" key="6">
    <source>
        <dbReference type="ARBA" id="ARBA00022679"/>
    </source>
</evidence>
<keyword evidence="11" id="KW-1185">Reference proteome</keyword>
<evidence type="ECO:0000313" key="11">
    <source>
        <dbReference type="Proteomes" id="UP001293593"/>
    </source>
</evidence>
<keyword evidence="6" id="KW-0808">Transferase</keyword>
<sequence>MAAVKVHGSPFSTATMRVTACLFEKQLEFEFVSVNLREREHKKEPFISLNPFGQVPAFEDGDLQLFESRAITQYIVQEYAEKGTQLISRGSKEMAITLVWLEVESQHYDTPASKLVWELAIKPMYGMSSDTVEVEESEAKLGTVLDIYEKRLSEFKYLAGDCFSLVDLHHLPTIQYLMNSQTRKLFESRPRVHAWVADITARPAWSKVLAMQNKN</sequence>
<dbReference type="GO" id="GO:0006749">
    <property type="term" value="P:glutathione metabolic process"/>
    <property type="evidence" value="ECO:0007669"/>
    <property type="project" value="TreeGrafter"/>
</dbReference>
<keyword evidence="4" id="KW-0963">Cytoplasm</keyword>
<evidence type="ECO:0000256" key="3">
    <source>
        <dbReference type="ARBA" id="ARBA00012452"/>
    </source>
</evidence>
<accession>A0AAE1JS10</accession>
<dbReference type="AlphaFoldDB" id="A0AAE1JS10"/>
<evidence type="ECO:0000256" key="4">
    <source>
        <dbReference type="ARBA" id="ARBA00022490"/>
    </source>
</evidence>
<dbReference type="InterPro" id="IPR036282">
    <property type="entry name" value="Glutathione-S-Trfase_C_sf"/>
</dbReference>
<evidence type="ECO:0000259" key="8">
    <source>
        <dbReference type="PROSITE" id="PS50404"/>
    </source>
</evidence>
<dbReference type="Gene3D" id="3.40.30.10">
    <property type="entry name" value="Glutaredoxin"/>
    <property type="match status" value="1"/>
</dbReference>
<dbReference type="EC" id="2.5.1.18" evidence="3"/>
<proteinExistence type="inferred from homology"/>
<dbReference type="SFLD" id="SFLDS00019">
    <property type="entry name" value="Glutathione_Transferase_(cytos"/>
    <property type="match status" value="1"/>
</dbReference>
<dbReference type="InterPro" id="IPR010987">
    <property type="entry name" value="Glutathione-S-Trfase_C-like"/>
</dbReference>
<dbReference type="InterPro" id="IPR034347">
    <property type="entry name" value="GST_Phi_C"/>
</dbReference>
<comment type="similarity">
    <text evidence="2">Belongs to the GST superfamily. Phi family.</text>
</comment>
<comment type="catalytic activity">
    <reaction evidence="7">
        <text>RX + glutathione = an S-substituted glutathione + a halide anion + H(+)</text>
        <dbReference type="Rhea" id="RHEA:16437"/>
        <dbReference type="ChEBI" id="CHEBI:15378"/>
        <dbReference type="ChEBI" id="CHEBI:16042"/>
        <dbReference type="ChEBI" id="CHEBI:17792"/>
        <dbReference type="ChEBI" id="CHEBI:57925"/>
        <dbReference type="ChEBI" id="CHEBI:90779"/>
        <dbReference type="EC" id="2.5.1.18"/>
    </reaction>
</comment>
<dbReference type="Proteomes" id="UP001293593">
    <property type="component" value="Unassembled WGS sequence"/>
</dbReference>
<protein>
    <recommendedName>
        <fullName evidence="3">glutathione transferase</fullName>
        <ecNumber evidence="3">2.5.1.18</ecNumber>
    </recommendedName>
</protein>
<dbReference type="SUPFAM" id="SSF52833">
    <property type="entry name" value="Thioredoxin-like"/>
    <property type="match status" value="1"/>
</dbReference>
<dbReference type="FunFam" id="3.40.30.10:FF:000016">
    <property type="entry name" value="Glutathione S-transferase F2"/>
    <property type="match status" value="1"/>
</dbReference>
<evidence type="ECO:0000256" key="5">
    <source>
        <dbReference type="ARBA" id="ARBA00022575"/>
    </source>
</evidence>
<comment type="subcellular location">
    <subcellularLocation>
        <location evidence="1">Cytoplasm</location>
        <location evidence="1">Cytosol</location>
    </subcellularLocation>
</comment>
<dbReference type="GO" id="GO:0043295">
    <property type="term" value="F:glutathione binding"/>
    <property type="evidence" value="ECO:0007669"/>
    <property type="project" value="TreeGrafter"/>
</dbReference>
<name>A0AAE1JS10_9FABA</name>
<evidence type="ECO:0000256" key="1">
    <source>
        <dbReference type="ARBA" id="ARBA00004514"/>
    </source>
</evidence>
<dbReference type="CDD" id="cd03187">
    <property type="entry name" value="GST_C_Phi"/>
    <property type="match status" value="1"/>
</dbReference>
<dbReference type="InterPro" id="IPR036249">
    <property type="entry name" value="Thioredoxin-like_sf"/>
</dbReference>
<dbReference type="GO" id="GO:0004364">
    <property type="term" value="F:glutathione transferase activity"/>
    <property type="evidence" value="ECO:0007669"/>
    <property type="project" value="UniProtKB-EC"/>
</dbReference>
<dbReference type="FunFam" id="1.20.1050.10:FF:000004">
    <property type="entry name" value="Glutathione S-transferase F2"/>
    <property type="match status" value="1"/>
</dbReference>
<comment type="caution">
    <text evidence="10">The sequence shown here is derived from an EMBL/GenBank/DDBJ whole genome shotgun (WGS) entry which is preliminary data.</text>
</comment>
<dbReference type="EMBL" id="JAWXYG010000005">
    <property type="protein sequence ID" value="KAK4273193.1"/>
    <property type="molecule type" value="Genomic_DNA"/>
</dbReference>
<dbReference type="GO" id="GO:0009407">
    <property type="term" value="P:toxin catabolic process"/>
    <property type="evidence" value="ECO:0007669"/>
    <property type="project" value="UniProtKB-ARBA"/>
</dbReference>
<evidence type="ECO:0000256" key="2">
    <source>
        <dbReference type="ARBA" id="ARBA00010128"/>
    </source>
</evidence>
<feature type="domain" description="GST N-terminal" evidence="8">
    <location>
        <begin position="2"/>
        <end position="83"/>
    </location>
</feature>
<dbReference type="Gene3D" id="1.20.1050.10">
    <property type="match status" value="1"/>
</dbReference>
<dbReference type="InterPro" id="IPR040079">
    <property type="entry name" value="Glutathione_S-Trfase"/>
</dbReference>
<evidence type="ECO:0000256" key="7">
    <source>
        <dbReference type="ARBA" id="ARBA00047960"/>
    </source>
</evidence>